<dbReference type="GO" id="GO:0097546">
    <property type="term" value="C:ciliary base"/>
    <property type="evidence" value="ECO:0007669"/>
    <property type="project" value="TreeGrafter"/>
</dbReference>
<dbReference type="InterPro" id="IPR029034">
    <property type="entry name" value="Cystine-knot_cytokine"/>
</dbReference>
<dbReference type="Gene3D" id="2.10.90.10">
    <property type="entry name" value="Cystine-knot cytokines"/>
    <property type="match status" value="1"/>
</dbReference>
<feature type="compositionally biased region" description="Basic and acidic residues" evidence="6">
    <location>
        <begin position="15"/>
        <end position="41"/>
    </location>
</feature>
<evidence type="ECO:0000256" key="4">
    <source>
        <dbReference type="ARBA" id="ARBA00022525"/>
    </source>
</evidence>
<dbReference type="GO" id="GO:0005125">
    <property type="term" value="F:cytokine activity"/>
    <property type="evidence" value="ECO:0007669"/>
    <property type="project" value="UniProtKB-KW"/>
</dbReference>
<dbReference type="PRINTS" id="PR01932">
    <property type="entry name" value="INTRLEUKIN17"/>
</dbReference>
<organism evidence="7 8">
    <name type="scientific">Pogonophryne albipinna</name>
    <dbReference type="NCBI Taxonomy" id="1090488"/>
    <lineage>
        <taxon>Eukaryota</taxon>
        <taxon>Metazoa</taxon>
        <taxon>Chordata</taxon>
        <taxon>Craniata</taxon>
        <taxon>Vertebrata</taxon>
        <taxon>Euteleostomi</taxon>
        <taxon>Actinopterygii</taxon>
        <taxon>Neopterygii</taxon>
        <taxon>Teleostei</taxon>
        <taxon>Neoteleostei</taxon>
        <taxon>Acanthomorphata</taxon>
        <taxon>Eupercaria</taxon>
        <taxon>Perciformes</taxon>
        <taxon>Notothenioidei</taxon>
        <taxon>Pogonophryne</taxon>
    </lineage>
</organism>
<dbReference type="GO" id="GO:1905515">
    <property type="term" value="P:non-motile cilium assembly"/>
    <property type="evidence" value="ECO:0007669"/>
    <property type="project" value="TreeGrafter"/>
</dbReference>
<comment type="similarity">
    <text evidence="2">Belongs to the IL-17 family.</text>
</comment>
<proteinExistence type="inferred from homology"/>
<dbReference type="FunFam" id="2.10.90.10:FF:000044">
    <property type="entry name" value="Interleukin 17D"/>
    <property type="match status" value="1"/>
</dbReference>
<keyword evidence="5" id="KW-0732">Signal</keyword>
<keyword evidence="4" id="KW-0964">Secreted</keyword>
<evidence type="ECO:0000256" key="6">
    <source>
        <dbReference type="SAM" id="MobiDB-lite"/>
    </source>
</evidence>
<dbReference type="AlphaFoldDB" id="A0AAD6AYV1"/>
<name>A0AAD6AYV1_9TELE</name>
<evidence type="ECO:0000313" key="8">
    <source>
        <dbReference type="Proteomes" id="UP001219934"/>
    </source>
</evidence>
<feature type="region of interest" description="Disordered" evidence="6">
    <location>
        <begin position="15"/>
        <end position="117"/>
    </location>
</feature>
<dbReference type="GO" id="GO:0060122">
    <property type="term" value="P:inner ear receptor cell stereocilium organization"/>
    <property type="evidence" value="ECO:0007669"/>
    <property type="project" value="TreeGrafter"/>
</dbReference>
<evidence type="ECO:0000313" key="7">
    <source>
        <dbReference type="EMBL" id="KAJ4933586.1"/>
    </source>
</evidence>
<evidence type="ECO:0000256" key="5">
    <source>
        <dbReference type="ARBA" id="ARBA00022729"/>
    </source>
</evidence>
<feature type="compositionally biased region" description="Polar residues" evidence="6">
    <location>
        <begin position="47"/>
        <end position="68"/>
    </location>
</feature>
<dbReference type="InterPro" id="IPR010345">
    <property type="entry name" value="IL-17_fam"/>
</dbReference>
<comment type="subcellular location">
    <subcellularLocation>
        <location evidence="1">Secreted</location>
    </subcellularLocation>
</comment>
<feature type="compositionally biased region" description="Basic and acidic residues" evidence="6">
    <location>
        <begin position="355"/>
        <end position="371"/>
    </location>
</feature>
<comment type="caution">
    <text evidence="7">The sequence shown here is derived from an EMBL/GenBank/DDBJ whole genome shotgun (WGS) entry which is preliminary data.</text>
</comment>
<feature type="region of interest" description="Disordered" evidence="6">
    <location>
        <begin position="345"/>
        <end position="371"/>
    </location>
</feature>
<dbReference type="GO" id="GO:0036064">
    <property type="term" value="C:ciliary basal body"/>
    <property type="evidence" value="ECO:0007669"/>
    <property type="project" value="TreeGrafter"/>
</dbReference>
<feature type="compositionally biased region" description="Basic and acidic residues" evidence="6">
    <location>
        <begin position="108"/>
        <end position="117"/>
    </location>
</feature>
<dbReference type="PANTHER" id="PTHR44117">
    <property type="entry name" value="INTRAFLAGELLAR TRANSPORT PROTEIN 88 HOMOLOG"/>
    <property type="match status" value="1"/>
</dbReference>
<accession>A0AAD6AYV1</accession>
<keyword evidence="3" id="KW-0202">Cytokine</keyword>
<dbReference type="EMBL" id="JAPTMU010000013">
    <property type="protein sequence ID" value="KAJ4933586.1"/>
    <property type="molecule type" value="Genomic_DNA"/>
</dbReference>
<dbReference type="InterPro" id="IPR020440">
    <property type="entry name" value="IL-17_chr"/>
</dbReference>
<protein>
    <recommendedName>
        <fullName evidence="9">Interleukin-17D</fullName>
    </recommendedName>
</protein>
<dbReference type="GO" id="GO:0005814">
    <property type="term" value="C:centriole"/>
    <property type="evidence" value="ECO:0007669"/>
    <property type="project" value="TreeGrafter"/>
</dbReference>
<evidence type="ECO:0000256" key="3">
    <source>
        <dbReference type="ARBA" id="ARBA00022514"/>
    </source>
</evidence>
<evidence type="ECO:0000256" key="1">
    <source>
        <dbReference type="ARBA" id="ARBA00004613"/>
    </source>
</evidence>
<dbReference type="SUPFAM" id="SSF57501">
    <property type="entry name" value="Cystine-knot cytokines"/>
    <property type="match status" value="1"/>
</dbReference>
<evidence type="ECO:0008006" key="9">
    <source>
        <dbReference type="Google" id="ProtNLM"/>
    </source>
</evidence>
<evidence type="ECO:0000256" key="2">
    <source>
        <dbReference type="ARBA" id="ARBA00007236"/>
    </source>
</evidence>
<reference evidence="7" key="1">
    <citation type="submission" date="2022-11" db="EMBL/GenBank/DDBJ databases">
        <title>Chromosome-level genome of Pogonophryne albipinna.</title>
        <authorList>
            <person name="Jo E."/>
        </authorList>
    </citation>
    <scope>NUCLEOTIDE SEQUENCE</scope>
    <source>
        <strain evidence="7">SGF0006</strain>
        <tissue evidence="7">Muscle</tissue>
    </source>
</reference>
<keyword evidence="8" id="KW-1185">Reference proteome</keyword>
<gene>
    <name evidence="7" type="ORF">JOQ06_030412</name>
</gene>
<dbReference type="GO" id="GO:0006954">
    <property type="term" value="P:inflammatory response"/>
    <property type="evidence" value="ECO:0007669"/>
    <property type="project" value="InterPro"/>
</dbReference>
<dbReference type="GO" id="GO:0042073">
    <property type="term" value="P:intraciliary transport"/>
    <property type="evidence" value="ECO:0007669"/>
    <property type="project" value="TreeGrafter"/>
</dbReference>
<dbReference type="Proteomes" id="UP001219934">
    <property type="component" value="Unassembled WGS sequence"/>
</dbReference>
<dbReference type="GO" id="GO:0097730">
    <property type="term" value="C:non-motile cilium"/>
    <property type="evidence" value="ECO:0007669"/>
    <property type="project" value="TreeGrafter"/>
</dbReference>
<dbReference type="Pfam" id="PF06083">
    <property type="entry name" value="IL17"/>
    <property type="match status" value="1"/>
</dbReference>
<dbReference type="GO" id="GO:0019894">
    <property type="term" value="F:kinesin binding"/>
    <property type="evidence" value="ECO:0007669"/>
    <property type="project" value="TreeGrafter"/>
</dbReference>
<dbReference type="GO" id="GO:0005615">
    <property type="term" value="C:extracellular space"/>
    <property type="evidence" value="ECO:0007669"/>
    <property type="project" value="UniProtKB-KW"/>
</dbReference>
<sequence>MGLNEVQEYATKLKKVEKMKEIREQRVKSGRESSSRGRREGSAGSAVSQPESQQTSPLLDSGRDNSSTKGERLSAKMRSLPGSNEPYEASSPKEIDASYVDPLGPQMERPKTGAKRRVEDDDFADEELGDDLLPEGDNFVVKPERTEEVVKTGSIYLEWSEVNSDVKPGSSRERASSLDFPSPTPASFITGKATRNRSCLDLPEEILEQMFGRLSVGVMSAFHHALELEPQEKLNLTCPAAAARAPADRKTRLPVNLLSISPWAYRLSYDPARYPRYIPEAYCLCTGCLFGPYGKESSRYRSTPVYAPSVILRRAGSCLGGRHSYTEVYVSIAVGCTCVPLQEKEREGAGNQSLKRAESKAREGGSKGRKV</sequence>
<dbReference type="GO" id="GO:0001822">
    <property type="term" value="P:kidney development"/>
    <property type="evidence" value="ECO:0007669"/>
    <property type="project" value="TreeGrafter"/>
</dbReference>
<dbReference type="PANTHER" id="PTHR44117:SF1">
    <property type="entry name" value="INTRAFLAGELLAR TRANSPORT PROTEIN 88 HOMOLOG"/>
    <property type="match status" value="1"/>
</dbReference>